<organism evidence="4 5">
    <name type="scientific">Rhodocollybia butyracea</name>
    <dbReference type="NCBI Taxonomy" id="206335"/>
    <lineage>
        <taxon>Eukaryota</taxon>
        <taxon>Fungi</taxon>
        <taxon>Dikarya</taxon>
        <taxon>Basidiomycota</taxon>
        <taxon>Agaricomycotina</taxon>
        <taxon>Agaricomycetes</taxon>
        <taxon>Agaricomycetidae</taxon>
        <taxon>Agaricales</taxon>
        <taxon>Marasmiineae</taxon>
        <taxon>Omphalotaceae</taxon>
        <taxon>Rhodocollybia</taxon>
    </lineage>
</organism>
<evidence type="ECO:0000313" key="5">
    <source>
        <dbReference type="Proteomes" id="UP000772434"/>
    </source>
</evidence>
<feature type="domain" description="DUF6533" evidence="3">
    <location>
        <begin position="77"/>
        <end position="103"/>
    </location>
</feature>
<sequence length="410" mass="45763">MNSPVARAHVDSAARQQQLEDYFHLFAISRCIQLSDELQYSGSPYSSISILGPPNHPSSVPLNRIFEDTHLTKVHTADEVQYLWKRPVSASTALFFVNRYFACFGNAVVTISLFSSGLNDSSCAPFHLFRELLLVLTQVFVCGKVPVILVDIEDTIDSPADLVLLTIRIYALYHCSKRILIYMLVTGFTLAGLAIFSIFFGQSSQSKQTGTGCHTQLPLITSIRTLKLLFFSPFQLSSAIEVAAAWEALFLYDSMLFIMTLRKAQKTRHELHLERRGISLITIILRDGSMYFGVMAFANLINISTFYYPDVRAPEPHTNLHGTRTNPAQQQFLRGAMSTFASATSVTMMSRLMLNLHQIASSGLYTSHITTCQIGAYSTFVAPAHTENSDSTTMNNNETLYNESQDFNSP</sequence>
<proteinExistence type="predicted"/>
<keyword evidence="2" id="KW-0812">Transmembrane</keyword>
<evidence type="ECO:0000313" key="4">
    <source>
        <dbReference type="EMBL" id="KAF9077915.1"/>
    </source>
</evidence>
<feature type="transmembrane region" description="Helical" evidence="2">
    <location>
        <begin position="179"/>
        <end position="200"/>
    </location>
</feature>
<dbReference type="AlphaFoldDB" id="A0A9P5QAA9"/>
<feature type="region of interest" description="Disordered" evidence="1">
    <location>
        <begin position="386"/>
        <end position="410"/>
    </location>
</feature>
<evidence type="ECO:0000256" key="2">
    <source>
        <dbReference type="SAM" id="Phobius"/>
    </source>
</evidence>
<feature type="transmembrane region" description="Helical" evidence="2">
    <location>
        <begin position="236"/>
        <end position="258"/>
    </location>
</feature>
<keyword evidence="5" id="KW-1185">Reference proteome</keyword>
<dbReference type="OrthoDB" id="2686513at2759"/>
<gene>
    <name evidence="4" type="ORF">BDP27DRAFT_1441256</name>
</gene>
<comment type="caution">
    <text evidence="4">The sequence shown here is derived from an EMBL/GenBank/DDBJ whole genome shotgun (WGS) entry which is preliminary data.</text>
</comment>
<keyword evidence="2" id="KW-1133">Transmembrane helix</keyword>
<dbReference type="InterPro" id="IPR045340">
    <property type="entry name" value="DUF6533"/>
</dbReference>
<protein>
    <recommendedName>
        <fullName evidence="3">DUF6533 domain-containing protein</fullName>
    </recommendedName>
</protein>
<accession>A0A9P5QAA9</accession>
<dbReference type="EMBL" id="JADNRY010000002">
    <property type="protein sequence ID" value="KAF9077915.1"/>
    <property type="molecule type" value="Genomic_DNA"/>
</dbReference>
<evidence type="ECO:0000256" key="1">
    <source>
        <dbReference type="SAM" id="MobiDB-lite"/>
    </source>
</evidence>
<keyword evidence="2" id="KW-0472">Membrane</keyword>
<reference evidence="4" key="1">
    <citation type="submission" date="2020-11" db="EMBL/GenBank/DDBJ databases">
        <authorList>
            <consortium name="DOE Joint Genome Institute"/>
            <person name="Ahrendt S."/>
            <person name="Riley R."/>
            <person name="Andreopoulos W."/>
            <person name="Labutti K."/>
            <person name="Pangilinan J."/>
            <person name="Ruiz-Duenas F.J."/>
            <person name="Barrasa J.M."/>
            <person name="Sanchez-Garcia M."/>
            <person name="Camarero S."/>
            <person name="Miyauchi S."/>
            <person name="Serrano A."/>
            <person name="Linde D."/>
            <person name="Babiker R."/>
            <person name="Drula E."/>
            <person name="Ayuso-Fernandez I."/>
            <person name="Pacheco R."/>
            <person name="Padilla G."/>
            <person name="Ferreira P."/>
            <person name="Barriuso J."/>
            <person name="Kellner H."/>
            <person name="Castanera R."/>
            <person name="Alfaro M."/>
            <person name="Ramirez L."/>
            <person name="Pisabarro A.G."/>
            <person name="Kuo A."/>
            <person name="Tritt A."/>
            <person name="Lipzen A."/>
            <person name="He G."/>
            <person name="Yan M."/>
            <person name="Ng V."/>
            <person name="Cullen D."/>
            <person name="Martin F."/>
            <person name="Rosso M.-N."/>
            <person name="Henrissat B."/>
            <person name="Hibbett D."/>
            <person name="Martinez A.T."/>
            <person name="Grigoriev I.V."/>
        </authorList>
    </citation>
    <scope>NUCLEOTIDE SEQUENCE</scope>
    <source>
        <strain evidence="4">AH 40177</strain>
    </source>
</reference>
<dbReference type="Pfam" id="PF20151">
    <property type="entry name" value="DUF6533"/>
    <property type="match status" value="1"/>
</dbReference>
<dbReference type="Proteomes" id="UP000772434">
    <property type="component" value="Unassembled WGS sequence"/>
</dbReference>
<name>A0A9P5QAA9_9AGAR</name>
<evidence type="ECO:0000259" key="3">
    <source>
        <dbReference type="Pfam" id="PF20151"/>
    </source>
</evidence>
<feature type="compositionally biased region" description="Polar residues" evidence="1">
    <location>
        <begin position="389"/>
        <end position="410"/>
    </location>
</feature>